<evidence type="ECO:0000313" key="3">
    <source>
        <dbReference type="Proteomes" id="UP000240572"/>
    </source>
</evidence>
<protein>
    <submittedName>
        <fullName evidence="2">Uncharacterized protein</fullName>
    </submittedName>
</protein>
<proteinExistence type="predicted"/>
<keyword evidence="3" id="KW-1185">Reference proteome</keyword>
<organism evidence="2 3">
    <name type="scientific">Taibaiella chishuiensis</name>
    <dbReference type="NCBI Taxonomy" id="1434707"/>
    <lineage>
        <taxon>Bacteria</taxon>
        <taxon>Pseudomonadati</taxon>
        <taxon>Bacteroidota</taxon>
        <taxon>Chitinophagia</taxon>
        <taxon>Chitinophagales</taxon>
        <taxon>Chitinophagaceae</taxon>
        <taxon>Taibaiella</taxon>
    </lineage>
</organism>
<dbReference type="AlphaFoldDB" id="A0A2P8D0N4"/>
<gene>
    <name evidence="2" type="ORF">B0I18_107186</name>
</gene>
<evidence type="ECO:0000313" key="2">
    <source>
        <dbReference type="EMBL" id="PSK90774.1"/>
    </source>
</evidence>
<dbReference type="OrthoDB" id="6372253at2"/>
<dbReference type="Proteomes" id="UP000240572">
    <property type="component" value="Unassembled WGS sequence"/>
</dbReference>
<reference evidence="2 3" key="1">
    <citation type="submission" date="2018-03" db="EMBL/GenBank/DDBJ databases">
        <title>Genomic Encyclopedia of Type Strains, Phase III (KMG-III): the genomes of soil and plant-associated and newly described type strains.</title>
        <authorList>
            <person name="Whitman W."/>
        </authorList>
    </citation>
    <scope>NUCLEOTIDE SEQUENCE [LARGE SCALE GENOMIC DNA]</scope>
    <source>
        <strain evidence="2 3">CGMCC 1.12700</strain>
    </source>
</reference>
<name>A0A2P8D0N4_9BACT</name>
<dbReference type="RefSeq" id="WP_106524045.1">
    <property type="nucleotide sequence ID" value="NZ_PYGD01000007.1"/>
</dbReference>
<feature type="region of interest" description="Disordered" evidence="1">
    <location>
        <begin position="257"/>
        <end position="300"/>
    </location>
</feature>
<comment type="caution">
    <text evidence="2">The sequence shown here is derived from an EMBL/GenBank/DDBJ whole genome shotgun (WGS) entry which is preliminary data.</text>
</comment>
<evidence type="ECO:0000256" key="1">
    <source>
        <dbReference type="SAM" id="MobiDB-lite"/>
    </source>
</evidence>
<feature type="compositionally biased region" description="Basic residues" evidence="1">
    <location>
        <begin position="290"/>
        <end position="300"/>
    </location>
</feature>
<accession>A0A2P8D0N4</accession>
<dbReference type="EMBL" id="PYGD01000007">
    <property type="protein sequence ID" value="PSK90774.1"/>
    <property type="molecule type" value="Genomic_DNA"/>
</dbReference>
<feature type="compositionally biased region" description="Basic and acidic residues" evidence="1">
    <location>
        <begin position="270"/>
        <end position="289"/>
    </location>
</feature>
<sequence>MNEKNVEYLGKQLFYTGMEDIPQESLVRNIQEGKPGFVMELIKENISGEAKGIPYFRQSDKGNYFFNNFDMVTTPKGLDPIIQSYWVRKAEPIIVKDANGVPVKDEHGNEQKEWINNTITYAQAANLGFGRAINKTYVKVNKEDPSKNEKYNTWQVLDFKNPDANGKYPLKNISGYDIDKVLTEYNFKELATEKGVKDFSDSLKRGNCQSATYVHPDGAVKKLYVEAHPLSKTSLKIYDANMVRINLSMKRPKIKEGQELVPDQQQNQVEIKDNKVKESLTPPPKEKTVRAKTKRGKSPA</sequence>